<keyword evidence="3" id="KW-1003">Cell membrane</keyword>
<proteinExistence type="inferred from homology"/>
<dbReference type="AlphaFoldDB" id="A0A226D4T2"/>
<feature type="disulfide bond" evidence="10">
    <location>
        <begin position="320"/>
        <end position="330"/>
    </location>
</feature>
<protein>
    <submittedName>
        <fullName evidence="11">Scavenger receptor class B member 1</fullName>
    </submittedName>
</protein>
<name>A0A226D4T2_FOLCA</name>
<evidence type="ECO:0000256" key="4">
    <source>
        <dbReference type="ARBA" id="ARBA00022692"/>
    </source>
</evidence>
<accession>A0A226D4T2</accession>
<dbReference type="Pfam" id="PF01130">
    <property type="entry name" value="CD36"/>
    <property type="match status" value="1"/>
</dbReference>
<dbReference type="GO" id="GO:0005737">
    <property type="term" value="C:cytoplasm"/>
    <property type="evidence" value="ECO:0007669"/>
    <property type="project" value="TreeGrafter"/>
</dbReference>
<evidence type="ECO:0000256" key="2">
    <source>
        <dbReference type="ARBA" id="ARBA00010532"/>
    </source>
</evidence>
<evidence type="ECO:0000256" key="8">
    <source>
        <dbReference type="ARBA" id="ARBA00023170"/>
    </source>
</evidence>
<keyword evidence="6" id="KW-0472">Membrane</keyword>
<dbReference type="EMBL" id="LNIX01000033">
    <property type="protein sequence ID" value="OXA40565.1"/>
    <property type="molecule type" value="Genomic_DNA"/>
</dbReference>
<evidence type="ECO:0000256" key="9">
    <source>
        <dbReference type="ARBA" id="ARBA00023180"/>
    </source>
</evidence>
<keyword evidence="5" id="KW-1133">Transmembrane helix</keyword>
<keyword evidence="4" id="KW-0812">Transmembrane</keyword>
<evidence type="ECO:0000256" key="7">
    <source>
        <dbReference type="ARBA" id="ARBA00023157"/>
    </source>
</evidence>
<evidence type="ECO:0000256" key="1">
    <source>
        <dbReference type="ARBA" id="ARBA00004651"/>
    </source>
</evidence>
<feature type="disulfide bond" evidence="10">
    <location>
        <begin position="250"/>
        <end position="318"/>
    </location>
</feature>
<organism evidence="11 12">
    <name type="scientific">Folsomia candida</name>
    <name type="common">Springtail</name>
    <dbReference type="NCBI Taxonomy" id="158441"/>
    <lineage>
        <taxon>Eukaryota</taxon>
        <taxon>Metazoa</taxon>
        <taxon>Ecdysozoa</taxon>
        <taxon>Arthropoda</taxon>
        <taxon>Hexapoda</taxon>
        <taxon>Collembola</taxon>
        <taxon>Entomobryomorpha</taxon>
        <taxon>Isotomoidea</taxon>
        <taxon>Isotomidae</taxon>
        <taxon>Proisotominae</taxon>
        <taxon>Folsomia</taxon>
    </lineage>
</organism>
<dbReference type="PANTHER" id="PTHR11923:SF51">
    <property type="entry name" value="LYSOSOME MEMBRANE PROTEIN 2"/>
    <property type="match status" value="1"/>
</dbReference>
<keyword evidence="9" id="KW-0325">Glycoprotein</keyword>
<evidence type="ECO:0000256" key="6">
    <source>
        <dbReference type="ARBA" id="ARBA00023136"/>
    </source>
</evidence>
<evidence type="ECO:0000256" key="5">
    <source>
        <dbReference type="ARBA" id="ARBA00022989"/>
    </source>
</evidence>
<dbReference type="PRINTS" id="PR01610">
    <property type="entry name" value="CD36ANTIGEN"/>
</dbReference>
<comment type="subcellular location">
    <subcellularLocation>
        <location evidence="1">Cell membrane</location>
        <topology evidence="1">Multi-pass membrane protein</topology>
    </subcellularLocation>
</comment>
<dbReference type="GO" id="GO:0005044">
    <property type="term" value="F:scavenger receptor activity"/>
    <property type="evidence" value="ECO:0007669"/>
    <property type="project" value="TreeGrafter"/>
</dbReference>
<dbReference type="InterPro" id="IPR002159">
    <property type="entry name" value="CD36_fam"/>
</dbReference>
<sequence>MQKLPIVLLGVGLLLAVGAGLVGFFIFPAIIESKVSQQVRLVKDGDTYKKWENIPIPIFMEIHIFNVTNPEEIVKGGKPVVHDIGPYVYQQQRRKINVTLFDNDTIEYQQVIEYFFRPDKSSGTEDDEISVINLPFVGFAAKAMKKGTVARSLAFETMREDHEDEPVFLRLTVREFLFEGYCVPFMKTMSDLSGEQLLVNNTFGLYFNKNGTTNDWLSVYAGVEDNTKFGNIATFNREPTLEFWNEDPYCNMINGSDGALFPPFVTRDRRLDIFSPELCRSLYLEYDSDTTIQGLTGYRFTLPKKVLEDPRVNDANKCFCTDPGVEMAKCPKQGAYQLESCRKGAPIIVSLPHFLDGDQEYLENVLGLQPDRSIHETVITLEPTTGVLLEAKKRIQINLDVAPNKYLPKLKKLPNVVLPIVWVDESAALTEQSAERIKGKLIKPQEIVGAGSWGILGFGAFLILLAVLIFIIRSRKQNYKPGATY</sequence>
<keyword evidence="12" id="KW-1185">Reference proteome</keyword>
<dbReference type="GO" id="GO:0005886">
    <property type="term" value="C:plasma membrane"/>
    <property type="evidence" value="ECO:0007669"/>
    <property type="project" value="UniProtKB-SubCell"/>
</dbReference>
<dbReference type="PANTHER" id="PTHR11923">
    <property type="entry name" value="SCAVENGER RECEPTOR CLASS B TYPE-1 SR-B1"/>
    <property type="match status" value="1"/>
</dbReference>
<gene>
    <name evidence="11" type="ORF">Fcan01_24698</name>
</gene>
<dbReference type="PRINTS" id="PR01609">
    <property type="entry name" value="CD36FAMILY"/>
</dbReference>
<dbReference type="Proteomes" id="UP000198287">
    <property type="component" value="Unassembled WGS sequence"/>
</dbReference>
<evidence type="ECO:0000256" key="10">
    <source>
        <dbReference type="PIRSR" id="PIRSR605428-52"/>
    </source>
</evidence>
<keyword evidence="7 10" id="KW-1015">Disulfide bond</keyword>
<feature type="disulfide bond" evidence="10">
    <location>
        <begin position="279"/>
        <end position="341"/>
    </location>
</feature>
<evidence type="ECO:0000313" key="11">
    <source>
        <dbReference type="EMBL" id="OXA40565.1"/>
    </source>
</evidence>
<evidence type="ECO:0000256" key="3">
    <source>
        <dbReference type="ARBA" id="ARBA00022475"/>
    </source>
</evidence>
<evidence type="ECO:0000313" key="12">
    <source>
        <dbReference type="Proteomes" id="UP000198287"/>
    </source>
</evidence>
<dbReference type="InterPro" id="IPR005428">
    <property type="entry name" value="CD36/SCARB1/SNMP1"/>
</dbReference>
<dbReference type="OrthoDB" id="195015at2759"/>
<comment type="similarity">
    <text evidence="2">Belongs to the CD36 family.</text>
</comment>
<keyword evidence="8 11" id="KW-0675">Receptor</keyword>
<reference evidence="11 12" key="1">
    <citation type="submission" date="2015-12" db="EMBL/GenBank/DDBJ databases">
        <title>The genome of Folsomia candida.</title>
        <authorList>
            <person name="Faddeeva A."/>
            <person name="Derks M.F."/>
            <person name="Anvar Y."/>
            <person name="Smit S."/>
            <person name="Van Straalen N."/>
            <person name="Roelofs D."/>
        </authorList>
    </citation>
    <scope>NUCLEOTIDE SEQUENCE [LARGE SCALE GENOMIC DNA]</scope>
    <source>
        <strain evidence="11 12">VU population</strain>
        <tissue evidence="11">Whole body</tissue>
    </source>
</reference>
<comment type="caution">
    <text evidence="11">The sequence shown here is derived from an EMBL/GenBank/DDBJ whole genome shotgun (WGS) entry which is preliminary data.</text>
</comment>